<name>A0A923MQA1_9BURK</name>
<organism evidence="4 5">
    <name type="scientific">Ramlibacter cellulosilyticus</name>
    <dbReference type="NCBI Taxonomy" id="2764187"/>
    <lineage>
        <taxon>Bacteria</taxon>
        <taxon>Pseudomonadati</taxon>
        <taxon>Pseudomonadota</taxon>
        <taxon>Betaproteobacteria</taxon>
        <taxon>Burkholderiales</taxon>
        <taxon>Comamonadaceae</taxon>
        <taxon>Ramlibacter</taxon>
    </lineage>
</organism>
<dbReference type="RefSeq" id="WP_187076252.1">
    <property type="nucleotide sequence ID" value="NZ_JACORT010000004.1"/>
</dbReference>
<reference evidence="4" key="1">
    <citation type="submission" date="2020-08" db="EMBL/GenBank/DDBJ databases">
        <title>Ramlibacter sp. USB13 16S ribosomal RNA gene genome sequencing and assembly.</title>
        <authorList>
            <person name="Kang M."/>
        </authorList>
    </citation>
    <scope>NUCLEOTIDE SEQUENCE</scope>
    <source>
        <strain evidence="4">USB13</strain>
    </source>
</reference>
<proteinExistence type="predicted"/>
<keyword evidence="2" id="KW-0732">Signal</keyword>
<evidence type="ECO:0000256" key="2">
    <source>
        <dbReference type="SAM" id="SignalP"/>
    </source>
</evidence>
<keyword evidence="5" id="KW-1185">Reference proteome</keyword>
<dbReference type="EMBL" id="JACORT010000004">
    <property type="protein sequence ID" value="MBC5783500.1"/>
    <property type="molecule type" value="Genomic_DNA"/>
</dbReference>
<dbReference type="Pfam" id="PF13511">
    <property type="entry name" value="DUF4124"/>
    <property type="match status" value="1"/>
</dbReference>
<accession>A0A923MQA1</accession>
<gene>
    <name evidence="4" type="ORF">H8N03_11140</name>
</gene>
<evidence type="ECO:0000313" key="4">
    <source>
        <dbReference type="EMBL" id="MBC5783500.1"/>
    </source>
</evidence>
<feature type="chain" id="PRO_5036950684" evidence="2">
    <location>
        <begin position="22"/>
        <end position="166"/>
    </location>
</feature>
<protein>
    <submittedName>
        <fullName evidence="4">DUF4124 domain-containing protein</fullName>
    </submittedName>
</protein>
<dbReference type="InterPro" id="IPR025392">
    <property type="entry name" value="DUF4124"/>
</dbReference>
<feature type="region of interest" description="Disordered" evidence="1">
    <location>
        <begin position="77"/>
        <end position="102"/>
    </location>
</feature>
<evidence type="ECO:0000259" key="3">
    <source>
        <dbReference type="Pfam" id="PF13511"/>
    </source>
</evidence>
<feature type="compositionally biased region" description="Basic and acidic residues" evidence="1">
    <location>
        <begin position="80"/>
        <end position="102"/>
    </location>
</feature>
<dbReference type="Proteomes" id="UP000608513">
    <property type="component" value="Unassembled WGS sequence"/>
</dbReference>
<evidence type="ECO:0000313" key="5">
    <source>
        <dbReference type="Proteomes" id="UP000608513"/>
    </source>
</evidence>
<dbReference type="AlphaFoldDB" id="A0A923MQA1"/>
<evidence type="ECO:0000256" key="1">
    <source>
        <dbReference type="SAM" id="MobiDB-lite"/>
    </source>
</evidence>
<comment type="caution">
    <text evidence="4">The sequence shown here is derived from an EMBL/GenBank/DDBJ whole genome shotgun (WGS) entry which is preliminary data.</text>
</comment>
<feature type="domain" description="DUF4124" evidence="3">
    <location>
        <begin position="9"/>
        <end position="62"/>
    </location>
</feature>
<sequence length="166" mass="17689">MNAARLALLALACSLPLAATAQWQWVDKSGRKVYSDQAPPADIPADKILKGPKGMVPAAAAPVATPVVDTATAPAVPKLSGKDKTLEEKKKQLQAADAEKKKAEEAQLAAARAENCARARNAKTTYESGQRIARVDAKGERVYVEDAERAAEIKRLGDLISRDCVQ</sequence>
<feature type="signal peptide" evidence="2">
    <location>
        <begin position="1"/>
        <end position="21"/>
    </location>
</feature>